<dbReference type="InterPro" id="IPR019350">
    <property type="entry name" value="RNA_pol_I-sp_TIF_RRN6-like"/>
</dbReference>
<evidence type="ECO:0000259" key="2">
    <source>
        <dbReference type="Pfam" id="PF10214"/>
    </source>
</evidence>
<feature type="domain" description="RRN6 K-rich C-terminal" evidence="3">
    <location>
        <begin position="876"/>
        <end position="998"/>
    </location>
</feature>
<reference evidence="5 6" key="1">
    <citation type="submission" date="2016-04" db="EMBL/GenBank/DDBJ databases">
        <title>A degradative enzymes factory behind the ericoid mycorrhizal symbiosis.</title>
        <authorList>
            <consortium name="DOE Joint Genome Institute"/>
            <person name="Martino E."/>
            <person name="Morin E."/>
            <person name="Grelet G."/>
            <person name="Kuo A."/>
            <person name="Kohler A."/>
            <person name="Daghino S."/>
            <person name="Barry K."/>
            <person name="Choi C."/>
            <person name="Cichocki N."/>
            <person name="Clum A."/>
            <person name="Copeland A."/>
            <person name="Hainaut M."/>
            <person name="Haridas S."/>
            <person name="Labutti K."/>
            <person name="Lindquist E."/>
            <person name="Lipzen A."/>
            <person name="Khouja H.-R."/>
            <person name="Murat C."/>
            <person name="Ohm R."/>
            <person name="Olson A."/>
            <person name="Spatafora J."/>
            <person name="Veneault-Fourrey C."/>
            <person name="Henrissat B."/>
            <person name="Grigoriev I."/>
            <person name="Martin F."/>
            <person name="Perotto S."/>
        </authorList>
    </citation>
    <scope>NUCLEOTIDE SEQUENCE [LARGE SCALE GENOMIC DNA]</scope>
    <source>
        <strain evidence="5 6">E</strain>
    </source>
</reference>
<dbReference type="GeneID" id="36585782"/>
<dbReference type="InterPro" id="IPR036322">
    <property type="entry name" value="WD40_repeat_dom_sf"/>
</dbReference>
<feature type="compositionally biased region" description="Basic and acidic residues" evidence="1">
    <location>
        <begin position="897"/>
        <end position="937"/>
    </location>
</feature>
<dbReference type="STRING" id="1095630.A0A2J6TSD4"/>
<dbReference type="GO" id="GO:0042790">
    <property type="term" value="P:nucleolar large rRNA transcription by RNA polymerase I"/>
    <property type="evidence" value="ECO:0007669"/>
    <property type="project" value="TreeGrafter"/>
</dbReference>
<dbReference type="Pfam" id="PF20639">
    <property type="entry name" value="Rrn6_K-rich"/>
    <property type="match status" value="1"/>
</dbReference>
<dbReference type="Pfam" id="PF20640">
    <property type="entry name" value="Rrn6_HB"/>
    <property type="match status" value="1"/>
</dbReference>
<evidence type="ECO:0000313" key="5">
    <source>
        <dbReference type="EMBL" id="PMD65930.1"/>
    </source>
</evidence>
<dbReference type="InterPro" id="IPR048536">
    <property type="entry name" value="Rrn6_K-rich"/>
</dbReference>
<dbReference type="GO" id="GO:0001179">
    <property type="term" value="F:RNA polymerase I general transcription initiation factor binding"/>
    <property type="evidence" value="ECO:0007669"/>
    <property type="project" value="TreeGrafter"/>
</dbReference>
<evidence type="ECO:0008006" key="7">
    <source>
        <dbReference type="Google" id="ProtNLM"/>
    </source>
</evidence>
<feature type="region of interest" description="Disordered" evidence="1">
    <location>
        <begin position="877"/>
        <end position="998"/>
    </location>
</feature>
<dbReference type="SUPFAM" id="SSF50978">
    <property type="entry name" value="WD40 repeat-like"/>
    <property type="match status" value="1"/>
</dbReference>
<dbReference type="InterPro" id="IPR048537">
    <property type="entry name" value="RRN6_HB"/>
</dbReference>
<dbReference type="RefSeq" id="XP_024742834.1">
    <property type="nucleotide sequence ID" value="XM_024877705.1"/>
</dbReference>
<evidence type="ECO:0000256" key="1">
    <source>
        <dbReference type="SAM" id="MobiDB-lite"/>
    </source>
</evidence>
<feature type="compositionally biased region" description="Acidic residues" evidence="1">
    <location>
        <begin position="791"/>
        <end position="803"/>
    </location>
</feature>
<feature type="region of interest" description="Disordered" evidence="1">
    <location>
        <begin position="790"/>
        <end position="855"/>
    </location>
</feature>
<evidence type="ECO:0000313" key="6">
    <source>
        <dbReference type="Proteomes" id="UP000235371"/>
    </source>
</evidence>
<name>A0A2J6TSD4_9HELO</name>
<feature type="compositionally biased region" description="Basic residues" evidence="1">
    <location>
        <begin position="985"/>
        <end position="998"/>
    </location>
</feature>
<dbReference type="InParanoid" id="A0A2J6TSD4"/>
<dbReference type="EMBL" id="KZ613745">
    <property type="protein sequence ID" value="PMD65930.1"/>
    <property type="molecule type" value="Genomic_DNA"/>
</dbReference>
<dbReference type="OrthoDB" id="4090074at2759"/>
<dbReference type="PANTHER" id="PTHR28221">
    <property type="entry name" value="RNA POLYMERASE I-SPECIFIC TRANSCRIPTION INITIATION FACTOR RRN6"/>
    <property type="match status" value="1"/>
</dbReference>
<feature type="compositionally biased region" description="Polar residues" evidence="1">
    <location>
        <begin position="834"/>
        <end position="848"/>
    </location>
</feature>
<dbReference type="Pfam" id="PF10214">
    <property type="entry name" value="Rrn6_beta-prop"/>
    <property type="match status" value="1"/>
</dbReference>
<dbReference type="GO" id="GO:0070860">
    <property type="term" value="C:RNA polymerase I core factor complex"/>
    <property type="evidence" value="ECO:0007669"/>
    <property type="project" value="TreeGrafter"/>
</dbReference>
<dbReference type="InterPro" id="IPR048535">
    <property type="entry name" value="RRN6_beta-prop"/>
</dbReference>
<feature type="compositionally biased region" description="Polar residues" evidence="1">
    <location>
        <begin position="805"/>
        <end position="820"/>
    </location>
</feature>
<sequence>MTDHRVTDLSYGHLGKASYDTEENEWTFSSAKDQNQRIQQLLPLTERFPPSCQNAPRKDGSPYQIAKSQLKWLLKTRPETFPANTITSTLAKAHDTCQTELSRSGSLLTVARAVDVDRISRSRRPRILCMPCGGAGHILQLIRPNTERRGWGKHSAAKVSLLELESSEQGYWIGIGGAIRQIESADDENESGTWLAVRQDTIITIFRPLYGKLYKTTGPPTGFRTANSSSRLNPNPVATLTGGRTTSEDYMDVSFNPWYSRQFAAVDARGHWSIWDLERRDGKGSPERLISGKRGNFYHGPALKPHPNDHPDGWYRILWACNINTIVVCNRRQISVIDMKSALVRLPSTEVLAGNSTEWMLDLKRSPEHLNYLFILTTSRIFWVEIIPPGELGGGPTASSGIKVILSYRHFRDPNDETLRLTLVNNDPVTAFIFSGKSLLINYYCFGINTDAPGLGTSFQGSFTLTSDSDEPEKGHKSLQTLCVVPAPLTSTSFTSSAGPELQYLVQDVRFFQLWALNADLGLDSTLLSVHRSDSEGISRPRLLITAPPFKLTQSLRPQGPQFAKDSFIVADGMDDERSLGNGYTIHDSGVHSTTGRNRDDLRFRLNWKVIFQQVFGLSNVQIENDDEVVESAEDGEQRLKEFLDRAFSHIQEGIKEEKLASSSLHEIIGILGPSGDIEPAAARLRQFLDALRQVYSPEETSTFNFVLSDLTACPAIQFPLEQATNHPDPKIVFNQLIDNWMASLPRDVSNKARLSKFNIIRQTAVELYLSSFAVSLRNKATDVNIGTVQNDDDDLTLPEPDTEYGTTRESSPVNFSSRQVPFPRSQPDFNLPTPAQTPSLYSRATSASEHKEDPAITRLRQYAVFIKPKPDFGKSTILSQWPSNPGSDPANYSWEAKQKGAEEDQHGAEREQRNRKEEARRRKRTEKFLNQERDQTAEVTSQPMVVIPSGSQPAVAHNGFSSQTVEDVPMTQPDRGAFGSRSVQKSKKAKKHRTAGF</sequence>
<dbReference type="Proteomes" id="UP000235371">
    <property type="component" value="Unassembled WGS sequence"/>
</dbReference>
<accession>A0A2J6TSD4</accession>
<evidence type="ECO:0000259" key="4">
    <source>
        <dbReference type="Pfam" id="PF20640"/>
    </source>
</evidence>
<dbReference type="PANTHER" id="PTHR28221:SF2">
    <property type="entry name" value="RNA POLYMERASE I-SPECIFIC TRANSCRIPTION INITIATION FACTOR RRN6"/>
    <property type="match status" value="1"/>
</dbReference>
<proteinExistence type="predicted"/>
<feature type="compositionally biased region" description="Polar residues" evidence="1">
    <location>
        <begin position="877"/>
        <end position="887"/>
    </location>
</feature>
<protein>
    <recommendedName>
        <fullName evidence="7">RNA polymerase I-specific transcription initiation factor RRN6-like protein</fullName>
    </recommendedName>
</protein>
<evidence type="ECO:0000259" key="3">
    <source>
        <dbReference type="Pfam" id="PF20639"/>
    </source>
</evidence>
<feature type="domain" description="RRN6 beta-propeller" evidence="2">
    <location>
        <begin position="105"/>
        <end position="465"/>
    </location>
</feature>
<feature type="domain" description="RRN6 helical bundle" evidence="4">
    <location>
        <begin position="565"/>
        <end position="772"/>
    </location>
</feature>
<dbReference type="GO" id="GO:0001163">
    <property type="term" value="F:RNA polymerase I transcription regulatory region sequence-specific DNA binding"/>
    <property type="evidence" value="ECO:0007669"/>
    <property type="project" value="TreeGrafter"/>
</dbReference>
<keyword evidence="6" id="KW-1185">Reference proteome</keyword>
<dbReference type="AlphaFoldDB" id="A0A2J6TSD4"/>
<gene>
    <name evidence="5" type="ORF">K444DRAFT_580511</name>
</gene>
<organism evidence="5 6">
    <name type="scientific">Hyaloscypha bicolor E</name>
    <dbReference type="NCBI Taxonomy" id="1095630"/>
    <lineage>
        <taxon>Eukaryota</taxon>
        <taxon>Fungi</taxon>
        <taxon>Dikarya</taxon>
        <taxon>Ascomycota</taxon>
        <taxon>Pezizomycotina</taxon>
        <taxon>Leotiomycetes</taxon>
        <taxon>Helotiales</taxon>
        <taxon>Hyaloscyphaceae</taxon>
        <taxon>Hyaloscypha</taxon>
        <taxon>Hyaloscypha bicolor</taxon>
    </lineage>
</organism>